<evidence type="ECO:0000256" key="2">
    <source>
        <dbReference type="ARBA" id="ARBA00034078"/>
    </source>
</evidence>
<dbReference type="Proteomes" id="UP000012015">
    <property type="component" value="Unassembled WGS sequence"/>
</dbReference>
<evidence type="ECO:0000313" key="3">
    <source>
        <dbReference type="EMBL" id="EMQ97200.1"/>
    </source>
</evidence>
<comment type="caution">
    <text evidence="3">The sequence shown here is derived from an EMBL/GenBank/DDBJ whole genome shotgun (WGS) entry which is preliminary data.</text>
</comment>
<evidence type="ECO:0000256" key="1">
    <source>
        <dbReference type="ARBA" id="ARBA00023125"/>
    </source>
</evidence>
<protein>
    <submittedName>
        <fullName evidence="3">Transcriptional regulator</fullName>
    </submittedName>
</protein>
<dbReference type="PATRIC" id="fig|1276920.7.peg.3369"/>
<dbReference type="PANTHER" id="PTHR33221:SF4">
    <property type="entry name" value="HTH-TYPE TRANSCRIPTIONAL REPRESSOR NSRR"/>
    <property type="match status" value="1"/>
</dbReference>
<dbReference type="Pfam" id="PF02082">
    <property type="entry name" value="Rrf2"/>
    <property type="match status" value="1"/>
</dbReference>
<dbReference type="GO" id="GO:0005829">
    <property type="term" value="C:cytosol"/>
    <property type="evidence" value="ECO:0007669"/>
    <property type="project" value="TreeGrafter"/>
</dbReference>
<dbReference type="PANTHER" id="PTHR33221">
    <property type="entry name" value="WINGED HELIX-TURN-HELIX TRANSCRIPTIONAL REGULATOR, RRF2 FAMILY"/>
    <property type="match status" value="1"/>
</dbReference>
<dbReference type="Gene3D" id="1.10.10.10">
    <property type="entry name" value="Winged helix-like DNA-binding domain superfamily/Winged helix DNA-binding domain"/>
    <property type="match status" value="1"/>
</dbReference>
<dbReference type="PROSITE" id="PS51197">
    <property type="entry name" value="HTH_RRF2_2"/>
    <property type="match status" value="1"/>
</dbReference>
<dbReference type="InterPro" id="IPR036388">
    <property type="entry name" value="WH-like_DNA-bd_sf"/>
</dbReference>
<evidence type="ECO:0000313" key="4">
    <source>
        <dbReference type="Proteomes" id="UP000012015"/>
    </source>
</evidence>
<proteinExistence type="predicted"/>
<dbReference type="eggNOG" id="COG1959">
    <property type="taxonomic scope" value="Bacteria"/>
</dbReference>
<comment type="cofactor">
    <cofactor evidence="2">
        <name>[2Fe-2S] cluster</name>
        <dbReference type="ChEBI" id="CHEBI:190135"/>
    </cofactor>
</comment>
<sequence length="148" mass="16104">MEDVKLSAFADVCLRTLMFLGSRRDQQVTTKDIAEQIGVPYNHVAKAIVELRNRGALDVARGRYGGSQITGAGLQLRVGTLMRDLDVREDVVDCVSDAGVPCPLLAACALRSALRRAREAFYAELDLLSVEDLTTGSVRTLLPFPTIP</sequence>
<dbReference type="GO" id="GO:0003700">
    <property type="term" value="F:DNA-binding transcription factor activity"/>
    <property type="evidence" value="ECO:0007669"/>
    <property type="project" value="TreeGrafter"/>
</dbReference>
<accession>M7MQL0</accession>
<dbReference type="AlphaFoldDB" id="M7MQL0"/>
<dbReference type="InterPro" id="IPR000944">
    <property type="entry name" value="Tscrpt_reg_Rrf2"/>
</dbReference>
<reference evidence="3 4" key="1">
    <citation type="journal article" date="2013" name="Genome Announc.">
        <title>Draft Genome Sequence of Arthrobacter gangotriensis Strain Lz1yT, Isolated from a Penguin Rookery Soil Sample Collected in Antarctica, near the Indian Station Dakshin Gangotri.</title>
        <authorList>
            <person name="Shivaji S."/>
            <person name="Ara S."/>
            <person name="Bandi S."/>
            <person name="Singh A."/>
            <person name="Kumar Pinnaka A."/>
        </authorList>
    </citation>
    <scope>NUCLEOTIDE SEQUENCE [LARGE SCALE GENOMIC DNA]</scope>
    <source>
        <strain evidence="3 4">Lz1y</strain>
    </source>
</reference>
<keyword evidence="4" id="KW-1185">Reference proteome</keyword>
<dbReference type="InterPro" id="IPR036390">
    <property type="entry name" value="WH_DNA-bd_sf"/>
</dbReference>
<dbReference type="EMBL" id="AOCK01000011">
    <property type="protein sequence ID" value="EMQ97200.1"/>
    <property type="molecule type" value="Genomic_DNA"/>
</dbReference>
<dbReference type="SUPFAM" id="SSF46785">
    <property type="entry name" value="Winged helix' DNA-binding domain"/>
    <property type="match status" value="1"/>
</dbReference>
<dbReference type="STRING" id="1276920.ADIAG_03364"/>
<dbReference type="GO" id="GO:0003677">
    <property type="term" value="F:DNA binding"/>
    <property type="evidence" value="ECO:0007669"/>
    <property type="project" value="UniProtKB-KW"/>
</dbReference>
<name>M7MQL0_9MICC</name>
<organism evidence="3 4">
    <name type="scientific">Paeniglutamicibacter gangotriensis Lz1y</name>
    <dbReference type="NCBI Taxonomy" id="1276920"/>
    <lineage>
        <taxon>Bacteria</taxon>
        <taxon>Bacillati</taxon>
        <taxon>Actinomycetota</taxon>
        <taxon>Actinomycetes</taxon>
        <taxon>Micrococcales</taxon>
        <taxon>Micrococcaceae</taxon>
        <taxon>Paeniglutamicibacter</taxon>
    </lineage>
</organism>
<keyword evidence="1" id="KW-0238">DNA-binding</keyword>
<gene>
    <name evidence="3" type="ORF">ADIAG_03364</name>
</gene>